<dbReference type="PROSITE" id="PS50879">
    <property type="entry name" value="RNASE_H_1"/>
    <property type="match status" value="1"/>
</dbReference>
<dbReference type="Pfam" id="PF17919">
    <property type="entry name" value="RT_RNaseH_2"/>
    <property type="match status" value="1"/>
</dbReference>
<dbReference type="Gene3D" id="3.30.420.10">
    <property type="entry name" value="Ribonuclease H-like superfamily/Ribonuclease H"/>
    <property type="match status" value="1"/>
</dbReference>
<dbReference type="Proteomes" id="UP001454036">
    <property type="component" value="Unassembled WGS sequence"/>
</dbReference>
<dbReference type="InterPro" id="IPR041577">
    <property type="entry name" value="RT_RNaseH_2"/>
</dbReference>
<comment type="caution">
    <text evidence="2">The sequence shown here is derived from an EMBL/GenBank/DDBJ whole genome shotgun (WGS) entry which is preliminary data.</text>
</comment>
<dbReference type="AlphaFoldDB" id="A0AAV3RNA4"/>
<evidence type="ECO:0000259" key="1">
    <source>
        <dbReference type="PROSITE" id="PS50879"/>
    </source>
</evidence>
<dbReference type="InterPro" id="IPR043128">
    <property type="entry name" value="Rev_trsase/Diguanyl_cyclase"/>
</dbReference>
<evidence type="ECO:0000313" key="2">
    <source>
        <dbReference type="EMBL" id="GAA0178130.1"/>
    </source>
</evidence>
<sequence>MKPPNSYKDVQKLTGCLAALNRFIFKSGERNLSFFKNLRKASTNKFHWDDERNKAFEDLKRYLGSPQLLSRPEEGEELQLYLAVAEGTISSVLVQETEGVQKLIYYVSHVLHGSEENYPTIDKFAFVLVIYAHRLKSYFESHPITIVTDQPLKRILTIPALSGQMTSWAVELGEFDITYLPRISIKAQVLTDFVIECTTRQPLKIDGPKEPLESANRPEWVVYVDRARNSKGFRAGIMISGLDQITKEYALRFSFETTNNEAEYEAMIACLMLVKLLGVQRVVVRGDSKLVMLDFTD</sequence>
<dbReference type="Gene3D" id="3.10.20.370">
    <property type="match status" value="1"/>
</dbReference>
<protein>
    <recommendedName>
        <fullName evidence="1">RNase H type-1 domain-containing protein</fullName>
    </recommendedName>
</protein>
<dbReference type="PANTHER" id="PTHR48475:SF2">
    <property type="entry name" value="RIBONUCLEASE H"/>
    <property type="match status" value="1"/>
</dbReference>
<dbReference type="GO" id="GO:0004523">
    <property type="term" value="F:RNA-DNA hybrid ribonuclease activity"/>
    <property type="evidence" value="ECO:0007669"/>
    <property type="project" value="InterPro"/>
</dbReference>
<dbReference type="SUPFAM" id="SSF56672">
    <property type="entry name" value="DNA/RNA polymerases"/>
    <property type="match status" value="1"/>
</dbReference>
<name>A0AAV3RNA4_LITER</name>
<feature type="domain" description="RNase H type-1" evidence="1">
    <location>
        <begin position="216"/>
        <end position="297"/>
    </location>
</feature>
<dbReference type="SUPFAM" id="SSF53098">
    <property type="entry name" value="Ribonuclease H-like"/>
    <property type="match status" value="1"/>
</dbReference>
<dbReference type="InterPro" id="IPR043502">
    <property type="entry name" value="DNA/RNA_pol_sf"/>
</dbReference>
<dbReference type="InterPro" id="IPR036397">
    <property type="entry name" value="RNaseH_sf"/>
</dbReference>
<reference evidence="2 3" key="1">
    <citation type="submission" date="2024-01" db="EMBL/GenBank/DDBJ databases">
        <title>The complete chloroplast genome sequence of Lithospermum erythrorhizon: insights into the phylogenetic relationship among Boraginaceae species and the maternal lineages of purple gromwells.</title>
        <authorList>
            <person name="Okada T."/>
            <person name="Watanabe K."/>
        </authorList>
    </citation>
    <scope>NUCLEOTIDE SEQUENCE [LARGE SCALE GENOMIC DNA]</scope>
</reference>
<evidence type="ECO:0000313" key="3">
    <source>
        <dbReference type="Proteomes" id="UP001454036"/>
    </source>
</evidence>
<dbReference type="GO" id="GO:0003676">
    <property type="term" value="F:nucleic acid binding"/>
    <property type="evidence" value="ECO:0007669"/>
    <property type="project" value="InterPro"/>
</dbReference>
<organism evidence="2 3">
    <name type="scientific">Lithospermum erythrorhizon</name>
    <name type="common">Purple gromwell</name>
    <name type="synonym">Lithospermum officinale var. erythrorhizon</name>
    <dbReference type="NCBI Taxonomy" id="34254"/>
    <lineage>
        <taxon>Eukaryota</taxon>
        <taxon>Viridiplantae</taxon>
        <taxon>Streptophyta</taxon>
        <taxon>Embryophyta</taxon>
        <taxon>Tracheophyta</taxon>
        <taxon>Spermatophyta</taxon>
        <taxon>Magnoliopsida</taxon>
        <taxon>eudicotyledons</taxon>
        <taxon>Gunneridae</taxon>
        <taxon>Pentapetalae</taxon>
        <taxon>asterids</taxon>
        <taxon>lamiids</taxon>
        <taxon>Boraginales</taxon>
        <taxon>Boraginaceae</taxon>
        <taxon>Boraginoideae</taxon>
        <taxon>Lithospermeae</taxon>
        <taxon>Lithospermum</taxon>
    </lineage>
</organism>
<accession>A0AAV3RNA4</accession>
<keyword evidence="3" id="KW-1185">Reference proteome</keyword>
<proteinExistence type="predicted"/>
<dbReference type="PANTHER" id="PTHR48475">
    <property type="entry name" value="RIBONUCLEASE H"/>
    <property type="match status" value="1"/>
</dbReference>
<dbReference type="InterPro" id="IPR002156">
    <property type="entry name" value="RNaseH_domain"/>
</dbReference>
<dbReference type="EMBL" id="BAABME010010383">
    <property type="protein sequence ID" value="GAA0178130.1"/>
    <property type="molecule type" value="Genomic_DNA"/>
</dbReference>
<gene>
    <name evidence="2" type="ORF">LIER_29796</name>
</gene>
<dbReference type="Gene3D" id="3.30.70.270">
    <property type="match status" value="1"/>
</dbReference>
<dbReference type="InterPro" id="IPR012337">
    <property type="entry name" value="RNaseH-like_sf"/>
</dbReference>